<evidence type="ECO:0000256" key="1">
    <source>
        <dbReference type="SAM" id="MobiDB-lite"/>
    </source>
</evidence>
<dbReference type="PROSITE" id="PS51184">
    <property type="entry name" value="JMJC"/>
    <property type="match status" value="1"/>
</dbReference>
<dbReference type="InterPro" id="IPR003347">
    <property type="entry name" value="JmjC_dom"/>
</dbReference>
<evidence type="ECO:0000259" key="2">
    <source>
        <dbReference type="PROSITE" id="PS51184"/>
    </source>
</evidence>
<name>A0A812MSN7_9DINO</name>
<dbReference type="Pfam" id="PF02373">
    <property type="entry name" value="JmjC"/>
    <property type="match status" value="1"/>
</dbReference>
<dbReference type="GO" id="GO:0005634">
    <property type="term" value="C:nucleus"/>
    <property type="evidence" value="ECO:0007669"/>
    <property type="project" value="TreeGrafter"/>
</dbReference>
<dbReference type="PANTHER" id="PTHR12480:SF21">
    <property type="entry name" value="JMJC DOMAIN-CONTAINING PROTEIN 8"/>
    <property type="match status" value="1"/>
</dbReference>
<proteinExistence type="predicted"/>
<comment type="caution">
    <text evidence="3">The sequence shown here is derived from an EMBL/GenBank/DDBJ whole genome shotgun (WGS) entry which is preliminary data.</text>
</comment>
<dbReference type="Gene3D" id="2.60.120.650">
    <property type="entry name" value="Cupin"/>
    <property type="match status" value="1"/>
</dbReference>
<dbReference type="OrthoDB" id="424465at2759"/>
<dbReference type="Proteomes" id="UP000601435">
    <property type="component" value="Unassembled WGS sequence"/>
</dbReference>
<dbReference type="PANTHER" id="PTHR12480">
    <property type="entry name" value="ARGININE DEMETHYLASE AND LYSYL-HYDROXYLASE JMJD"/>
    <property type="match status" value="1"/>
</dbReference>
<dbReference type="InterPro" id="IPR050910">
    <property type="entry name" value="JMJD6_ArgDemeth/LysHydrox"/>
</dbReference>
<feature type="region of interest" description="Disordered" evidence="1">
    <location>
        <begin position="107"/>
        <end position="130"/>
    </location>
</feature>
<evidence type="ECO:0000313" key="3">
    <source>
        <dbReference type="EMBL" id="CAE7276685.1"/>
    </source>
</evidence>
<accession>A0A812MSN7</accession>
<gene>
    <name evidence="3" type="ORF">SNEC2469_LOCUS6720</name>
</gene>
<feature type="domain" description="JmjC" evidence="2">
    <location>
        <begin position="1"/>
        <end position="82"/>
    </location>
</feature>
<protein>
    <recommendedName>
        <fullName evidence="2">JmjC domain-containing protein</fullName>
    </recommendedName>
</protein>
<sequence>VTQPLSLLEWFANFYEELKRHVQLNSAWELKEGTCGPGDLVFIPSGWWHCVLNLDDDTIAVTQNYASETHVHGIRRFLSEKKDQVSGTPERELLSGRFEEALAKARPDLLAESESPAEEAKTAERPAGFSFWDHLRSTGKSLGYQAPDEDP</sequence>
<dbReference type="GO" id="GO:0000987">
    <property type="term" value="F:cis-regulatory region sequence-specific DNA binding"/>
    <property type="evidence" value="ECO:0007669"/>
    <property type="project" value="TreeGrafter"/>
</dbReference>
<keyword evidence="4" id="KW-1185">Reference proteome</keyword>
<dbReference type="AlphaFoldDB" id="A0A812MSN7"/>
<organism evidence="3 4">
    <name type="scientific">Symbiodinium necroappetens</name>
    <dbReference type="NCBI Taxonomy" id="1628268"/>
    <lineage>
        <taxon>Eukaryota</taxon>
        <taxon>Sar</taxon>
        <taxon>Alveolata</taxon>
        <taxon>Dinophyceae</taxon>
        <taxon>Suessiales</taxon>
        <taxon>Symbiodiniaceae</taxon>
        <taxon>Symbiodinium</taxon>
    </lineage>
</organism>
<reference evidence="3" key="1">
    <citation type="submission" date="2021-02" db="EMBL/GenBank/DDBJ databases">
        <authorList>
            <person name="Dougan E. K."/>
            <person name="Rhodes N."/>
            <person name="Thang M."/>
            <person name="Chan C."/>
        </authorList>
    </citation>
    <scope>NUCLEOTIDE SEQUENCE</scope>
</reference>
<dbReference type="EMBL" id="CAJNJA010011671">
    <property type="protein sequence ID" value="CAE7276685.1"/>
    <property type="molecule type" value="Genomic_DNA"/>
</dbReference>
<feature type="non-terminal residue" evidence="3">
    <location>
        <position position="151"/>
    </location>
</feature>
<dbReference type="SUPFAM" id="SSF51197">
    <property type="entry name" value="Clavaminate synthase-like"/>
    <property type="match status" value="1"/>
</dbReference>
<evidence type="ECO:0000313" key="4">
    <source>
        <dbReference type="Proteomes" id="UP000601435"/>
    </source>
</evidence>